<evidence type="ECO:0000313" key="2">
    <source>
        <dbReference type="Proteomes" id="UP001642464"/>
    </source>
</evidence>
<keyword evidence="2" id="KW-1185">Reference proteome</keyword>
<protein>
    <submittedName>
        <fullName evidence="1">Potassium voltage-gated channel subfamily H member 5</fullName>
    </submittedName>
</protein>
<accession>A0ABP0JRX7</accession>
<dbReference type="EMBL" id="CAXAMM010008336">
    <property type="protein sequence ID" value="CAK9017074.1"/>
    <property type="molecule type" value="Genomic_DNA"/>
</dbReference>
<dbReference type="SUPFAM" id="SSF51206">
    <property type="entry name" value="cAMP-binding domain-like"/>
    <property type="match status" value="1"/>
</dbReference>
<name>A0ABP0JRX7_9DINO</name>
<gene>
    <name evidence="1" type="ORF">SCF082_LOCUS13465</name>
</gene>
<sequence>MELASRIQRFVEHAFVQQQKKMSIHVLQLLSDGLMEELQCARVITVQRLAKESVHRAQLARGDTQFLPNQEGSFMYFIAGGRMQYIRDADGPDPRVEVVDTGEELRISEDWIAEPVMWTPFWIHVGQLTAISECDLVAVAPKAFGEIVALIRCGHGGDGASLFVHGDQWGWSSGRMN</sequence>
<evidence type="ECO:0000313" key="1">
    <source>
        <dbReference type="EMBL" id="CAK9017074.1"/>
    </source>
</evidence>
<dbReference type="InterPro" id="IPR018490">
    <property type="entry name" value="cNMP-bd_dom_sf"/>
</dbReference>
<proteinExistence type="predicted"/>
<comment type="caution">
    <text evidence="1">The sequence shown here is derived from an EMBL/GenBank/DDBJ whole genome shotgun (WGS) entry which is preliminary data.</text>
</comment>
<reference evidence="1 2" key="1">
    <citation type="submission" date="2024-02" db="EMBL/GenBank/DDBJ databases">
        <authorList>
            <person name="Chen Y."/>
            <person name="Shah S."/>
            <person name="Dougan E. K."/>
            <person name="Thang M."/>
            <person name="Chan C."/>
        </authorList>
    </citation>
    <scope>NUCLEOTIDE SEQUENCE [LARGE SCALE GENOMIC DNA]</scope>
</reference>
<dbReference type="Proteomes" id="UP001642464">
    <property type="component" value="Unassembled WGS sequence"/>
</dbReference>
<organism evidence="1 2">
    <name type="scientific">Durusdinium trenchii</name>
    <dbReference type="NCBI Taxonomy" id="1381693"/>
    <lineage>
        <taxon>Eukaryota</taxon>
        <taxon>Sar</taxon>
        <taxon>Alveolata</taxon>
        <taxon>Dinophyceae</taxon>
        <taxon>Suessiales</taxon>
        <taxon>Symbiodiniaceae</taxon>
        <taxon>Durusdinium</taxon>
    </lineage>
</organism>